<dbReference type="STRING" id="4537.A0A0E0JKS1"/>
<feature type="region of interest" description="Disordered" evidence="4">
    <location>
        <begin position="33"/>
        <end position="75"/>
    </location>
</feature>
<comment type="subcellular location">
    <subcellularLocation>
        <location evidence="3">Membrane</location>
    </subcellularLocation>
</comment>
<proteinExistence type="inferred from homology"/>
<keyword evidence="3" id="KW-0106">Calcium</keyword>
<dbReference type="GO" id="GO:0016020">
    <property type="term" value="C:membrane"/>
    <property type="evidence" value="ECO:0007669"/>
    <property type="project" value="UniProtKB-SubCell"/>
</dbReference>
<accession>A0A0E0JKS1</accession>
<feature type="domain" description="EF-hand" evidence="5">
    <location>
        <begin position="191"/>
        <end position="226"/>
    </location>
</feature>
<feature type="domain" description="EF-hand" evidence="5">
    <location>
        <begin position="275"/>
        <end position="310"/>
    </location>
</feature>
<evidence type="ECO:0000256" key="3">
    <source>
        <dbReference type="RuleBase" id="RU369080"/>
    </source>
</evidence>
<dbReference type="PANTHER" id="PTHR23056">
    <property type="entry name" value="CALCINEURIN B"/>
    <property type="match status" value="1"/>
</dbReference>
<dbReference type="SUPFAM" id="SSF47473">
    <property type="entry name" value="EF-hand"/>
    <property type="match status" value="1"/>
</dbReference>
<dbReference type="GO" id="GO:0005509">
    <property type="term" value="F:calcium ion binding"/>
    <property type="evidence" value="ECO:0007669"/>
    <property type="project" value="UniProtKB-UniRule"/>
</dbReference>
<sequence>MKPKDAHVSEHTRRCRVIFCKSIEQGIIKVQTTEARPGAAARTEEINKRRPRRRRRRDQERPGFGPEEEELPAQSCNRAQQSISSGGRFALGFIFGFKPLGVDFWMGCLPTKQVGRSTHSLNPQEAVALAAETSCEKVDLPDFVNIATGTRFTVNEVEALYDLFRKLSNSIIKDGLIHKEEFHLALFRNKKKNLFVDRVFDLFDQKGNGVIEFGEFVRSLSVFHPDAPEEQKAGFAFKLYDLRQTGFIERHEASVLKEMVLALLDESDLDITSDAVEMIVDRTFDQADTKADERIDQEEWNEFVKNNPYVLRNMTLPYLKDITMVFPSFVIHSEVSEADMVA</sequence>
<evidence type="ECO:0000313" key="7">
    <source>
        <dbReference type="Proteomes" id="UP000026962"/>
    </source>
</evidence>
<dbReference type="AlphaFoldDB" id="A0A0E0JKS1"/>
<dbReference type="Proteomes" id="UP000026962">
    <property type="component" value="Chromosome 1"/>
</dbReference>
<comment type="function">
    <text evidence="3">Acts as a calcium sensor. CBL proteins interact with CIPK serine-threonine protein kinases. Binding of a CBL protein to the regulatory NAF domain of a CIPK protein lead to the activation of the kinase in a calcium-dependent manner.</text>
</comment>
<evidence type="ECO:0000313" key="6">
    <source>
        <dbReference type="EnsemblPlants" id="OPUNC01G21770.1"/>
    </source>
</evidence>
<evidence type="ECO:0000256" key="1">
    <source>
        <dbReference type="ARBA" id="ARBA00022737"/>
    </source>
</evidence>
<dbReference type="Pfam" id="PF13202">
    <property type="entry name" value="EF-hand_5"/>
    <property type="match status" value="2"/>
</dbReference>
<dbReference type="PROSITE" id="PS50222">
    <property type="entry name" value="EF_HAND_2"/>
    <property type="match status" value="2"/>
</dbReference>
<dbReference type="GO" id="GO:0019900">
    <property type="term" value="F:kinase binding"/>
    <property type="evidence" value="ECO:0007669"/>
    <property type="project" value="UniProtKB-UniRule"/>
</dbReference>
<dbReference type="Gene3D" id="1.10.238.10">
    <property type="entry name" value="EF-hand"/>
    <property type="match status" value="1"/>
</dbReference>
<dbReference type="Gramene" id="OPUNC01G21770.1">
    <property type="protein sequence ID" value="OPUNC01G21770.1"/>
    <property type="gene ID" value="OPUNC01G21770"/>
</dbReference>
<dbReference type="HOGENOM" id="CLU_061288_21_0_1"/>
<keyword evidence="3" id="KW-0479">Metal-binding</keyword>
<reference evidence="6" key="1">
    <citation type="submission" date="2015-04" db="UniProtKB">
        <authorList>
            <consortium name="EnsemblPlants"/>
        </authorList>
    </citation>
    <scope>IDENTIFICATION</scope>
</reference>
<evidence type="ECO:0000256" key="4">
    <source>
        <dbReference type="SAM" id="MobiDB-lite"/>
    </source>
</evidence>
<evidence type="ECO:0000259" key="5">
    <source>
        <dbReference type="PROSITE" id="PS50222"/>
    </source>
</evidence>
<protein>
    <recommendedName>
        <fullName evidence="3">Calcineurin B-like protein</fullName>
    </recommendedName>
</protein>
<dbReference type="eggNOG" id="KOG0034">
    <property type="taxonomic scope" value="Eukaryota"/>
</dbReference>
<dbReference type="InterPro" id="IPR045198">
    <property type="entry name" value="CNBL1-10"/>
</dbReference>
<evidence type="ECO:0000256" key="2">
    <source>
        <dbReference type="ARBA" id="ARBA00023774"/>
    </source>
</evidence>
<dbReference type="PRINTS" id="PR00450">
    <property type="entry name" value="RECOVERIN"/>
</dbReference>
<keyword evidence="7" id="KW-1185">Reference proteome</keyword>
<keyword evidence="1 3" id="KW-0677">Repeat</keyword>
<organism evidence="6">
    <name type="scientific">Oryza punctata</name>
    <name type="common">Red rice</name>
    <dbReference type="NCBI Taxonomy" id="4537"/>
    <lineage>
        <taxon>Eukaryota</taxon>
        <taxon>Viridiplantae</taxon>
        <taxon>Streptophyta</taxon>
        <taxon>Embryophyta</taxon>
        <taxon>Tracheophyta</taxon>
        <taxon>Spermatophyta</taxon>
        <taxon>Magnoliopsida</taxon>
        <taxon>Liliopsida</taxon>
        <taxon>Poales</taxon>
        <taxon>Poaceae</taxon>
        <taxon>BOP clade</taxon>
        <taxon>Oryzoideae</taxon>
        <taxon>Oryzeae</taxon>
        <taxon>Oryzinae</taxon>
        <taxon>Oryza</taxon>
    </lineage>
</organism>
<reference evidence="6" key="2">
    <citation type="submission" date="2018-05" db="EMBL/GenBank/DDBJ databases">
        <title>OpunRS2 (Oryza punctata Reference Sequence Version 2).</title>
        <authorList>
            <person name="Zhang J."/>
            <person name="Kudrna D."/>
            <person name="Lee S."/>
            <person name="Talag J."/>
            <person name="Welchert J."/>
            <person name="Wing R.A."/>
        </authorList>
    </citation>
    <scope>NUCLEOTIDE SEQUENCE [LARGE SCALE GENOMIC DNA]</scope>
</reference>
<name>A0A0E0JKS1_ORYPU</name>
<dbReference type="OMA" id="SEHTRRC"/>
<comment type="subunit">
    <text evidence="3">Homodimer. Interacts with CIPK.</text>
</comment>
<dbReference type="PANTHER" id="PTHR23056:SF88">
    <property type="entry name" value="CALCINEURIN B-LIKE PROTEIN 5"/>
    <property type="match status" value="1"/>
</dbReference>
<comment type="similarity">
    <text evidence="2 3">Belongs to the calcineurin regulatory subunit family.</text>
</comment>
<dbReference type="InterPro" id="IPR002048">
    <property type="entry name" value="EF_hand_dom"/>
</dbReference>
<dbReference type="FunFam" id="1.10.238.10:FF:000073">
    <property type="entry name" value="calcineurin B-like protein 3"/>
    <property type="match status" value="1"/>
</dbReference>
<dbReference type="InterPro" id="IPR011992">
    <property type="entry name" value="EF-hand-dom_pair"/>
</dbReference>
<dbReference type="GO" id="GO:0019722">
    <property type="term" value="P:calcium-mediated signaling"/>
    <property type="evidence" value="ECO:0007669"/>
    <property type="project" value="UniProtKB-UniRule"/>
</dbReference>
<keyword evidence="3" id="KW-0472">Membrane</keyword>
<dbReference type="EnsemblPlants" id="OPUNC01G21770.1">
    <property type="protein sequence ID" value="OPUNC01G21770.1"/>
    <property type="gene ID" value="OPUNC01G21770"/>
</dbReference>